<reference evidence="4 5" key="1">
    <citation type="submission" date="2019-03" db="EMBL/GenBank/DDBJ databases">
        <title>Genomic Encyclopedia of Type Strains, Phase IV (KMG-IV): sequencing the most valuable type-strain genomes for metagenomic binning, comparative biology and taxonomic classification.</title>
        <authorList>
            <person name="Goeker M."/>
        </authorList>
    </citation>
    <scope>NUCLEOTIDE SEQUENCE [LARGE SCALE GENOMIC DNA]</scope>
    <source>
        <strain evidence="4 5">DSM 45765</strain>
    </source>
</reference>
<keyword evidence="1" id="KW-0808">Transferase</keyword>
<dbReference type="PROSITE" id="PS51480">
    <property type="entry name" value="DHAL"/>
    <property type="match status" value="1"/>
</dbReference>
<evidence type="ECO:0000256" key="1">
    <source>
        <dbReference type="ARBA" id="ARBA00022679"/>
    </source>
</evidence>
<protein>
    <submittedName>
        <fullName evidence="4">Dihydroxyacetone kinase DhaL subunit</fullName>
    </submittedName>
</protein>
<evidence type="ECO:0000256" key="2">
    <source>
        <dbReference type="ARBA" id="ARBA00022777"/>
    </source>
</evidence>
<dbReference type="AlphaFoldDB" id="A0A4R2RBB0"/>
<dbReference type="PANTHER" id="PTHR28629">
    <property type="entry name" value="TRIOKINASE/FMN CYCLASE"/>
    <property type="match status" value="1"/>
</dbReference>
<dbReference type="SUPFAM" id="SSF101473">
    <property type="entry name" value="DhaL-like"/>
    <property type="match status" value="1"/>
</dbReference>
<proteinExistence type="predicted"/>
<dbReference type="InterPro" id="IPR012737">
    <property type="entry name" value="DhaK_L_YcgS"/>
</dbReference>
<dbReference type="Pfam" id="PF02734">
    <property type="entry name" value="Dak2"/>
    <property type="match status" value="1"/>
</dbReference>
<dbReference type="NCBIfam" id="TIGR02365">
    <property type="entry name" value="dha_L_ycgS"/>
    <property type="match status" value="1"/>
</dbReference>
<dbReference type="Proteomes" id="UP000294911">
    <property type="component" value="Unassembled WGS sequence"/>
</dbReference>
<accession>A0A4R2RBB0</accession>
<sequence length="210" mass="21542">MDSVTAVAAREWISRFAEVIDQRAAELTELDRQAGDGDYGTNLRSALRRTRTNLAAGTEESAQAAFTAIANAFLHTGGTSGPLFGVWFREFAKAAHTELTATVLADAAQSAVDIVRRLGKAEVGHKTMVDAMVPAATALRASAEAGADAPAALAAAAAAAHAGADGTADQLALRGRASYVGEHARGVVDPGARTVALFFDAARPDVLVGA</sequence>
<feature type="domain" description="DhaL" evidence="3">
    <location>
        <begin position="7"/>
        <end position="204"/>
    </location>
</feature>
<dbReference type="SMART" id="SM01120">
    <property type="entry name" value="Dak2"/>
    <property type="match status" value="1"/>
</dbReference>
<dbReference type="EMBL" id="SLXQ01000001">
    <property type="protein sequence ID" value="TCP56705.1"/>
    <property type="molecule type" value="Genomic_DNA"/>
</dbReference>
<dbReference type="InterPro" id="IPR050861">
    <property type="entry name" value="Dihydroxyacetone_Kinase"/>
</dbReference>
<dbReference type="GO" id="GO:0019563">
    <property type="term" value="P:glycerol catabolic process"/>
    <property type="evidence" value="ECO:0007669"/>
    <property type="project" value="TreeGrafter"/>
</dbReference>
<dbReference type="PANTHER" id="PTHR28629:SF4">
    <property type="entry name" value="TRIOKINASE_FMN CYCLASE"/>
    <property type="match status" value="1"/>
</dbReference>
<keyword evidence="2 4" id="KW-0418">Kinase</keyword>
<dbReference type="FunFam" id="1.25.40.340:FF:000002">
    <property type="entry name" value="Dihydroxyacetone kinase, L subunit"/>
    <property type="match status" value="1"/>
</dbReference>
<dbReference type="OrthoDB" id="9800291at2"/>
<evidence type="ECO:0000313" key="5">
    <source>
        <dbReference type="Proteomes" id="UP000294911"/>
    </source>
</evidence>
<comment type="caution">
    <text evidence="4">The sequence shown here is derived from an EMBL/GenBank/DDBJ whole genome shotgun (WGS) entry which is preliminary data.</text>
</comment>
<gene>
    <name evidence="4" type="ORF">EV191_101651</name>
</gene>
<dbReference type="GO" id="GO:0005829">
    <property type="term" value="C:cytosol"/>
    <property type="evidence" value="ECO:0007669"/>
    <property type="project" value="TreeGrafter"/>
</dbReference>
<organism evidence="4 5">
    <name type="scientific">Tamaricihabitans halophyticus</name>
    <dbReference type="NCBI Taxonomy" id="1262583"/>
    <lineage>
        <taxon>Bacteria</taxon>
        <taxon>Bacillati</taxon>
        <taxon>Actinomycetota</taxon>
        <taxon>Actinomycetes</taxon>
        <taxon>Pseudonocardiales</taxon>
        <taxon>Pseudonocardiaceae</taxon>
        <taxon>Tamaricihabitans</taxon>
    </lineage>
</organism>
<dbReference type="GO" id="GO:0004371">
    <property type="term" value="F:glycerone kinase activity"/>
    <property type="evidence" value="ECO:0007669"/>
    <property type="project" value="InterPro"/>
</dbReference>
<evidence type="ECO:0000313" key="4">
    <source>
        <dbReference type="EMBL" id="TCP56705.1"/>
    </source>
</evidence>
<dbReference type="Gene3D" id="1.25.40.340">
    <property type="match status" value="1"/>
</dbReference>
<dbReference type="RefSeq" id="WP_132875271.1">
    <property type="nucleotide sequence ID" value="NZ_SLXQ01000001.1"/>
</dbReference>
<dbReference type="InterPro" id="IPR036117">
    <property type="entry name" value="DhaL_dom_sf"/>
</dbReference>
<dbReference type="InterPro" id="IPR004007">
    <property type="entry name" value="DhaL_dom"/>
</dbReference>
<keyword evidence="5" id="KW-1185">Reference proteome</keyword>
<name>A0A4R2RBB0_9PSEU</name>
<evidence type="ECO:0000259" key="3">
    <source>
        <dbReference type="PROSITE" id="PS51480"/>
    </source>
</evidence>